<sequence>MNFDPTRRQLALGASALLAAPFLPGCASQREPRIEARTLSVGALFAGRMDDRGFMESGWRGLERARTELGAQTRYIDGIAPRKDLLEKALAELVSSGVDLVIAHGGQNNEACAEVAAQFPRVKFAVTQGAVTGVNLASYEVLQEESAYLAGVLAALTTRTGVVGHMSGIRVRPGLKGRAAFAAGVRATDPQVRLLTNFSGNQDDNALSRRVALAQMAAGADVIFTMLNAGRDGVTQACREKGTRQIGNVVDWTAVDAKVFVGSAIADVGIGVFEAVHDLRDDKFPAGKVRKVGLANAQAVRLAMAPDVPASVRARVAQVADDIVQRRTGVPETYEGAEFATPA</sequence>
<name>A0A1P8JY85_9BURK</name>
<dbReference type="RefSeq" id="WP_076200520.1">
    <property type="nucleotide sequence ID" value="NZ_CP019236.1"/>
</dbReference>
<feature type="domain" description="ABC transporter substrate-binding protein PnrA-like" evidence="7">
    <location>
        <begin position="40"/>
        <end position="303"/>
    </location>
</feature>
<evidence type="ECO:0000256" key="6">
    <source>
        <dbReference type="ARBA" id="ARBA00023288"/>
    </source>
</evidence>
<dbReference type="PANTHER" id="PTHR34296:SF2">
    <property type="entry name" value="ABC TRANSPORTER GUANOSINE-BINDING PROTEIN NUPN"/>
    <property type="match status" value="1"/>
</dbReference>
<gene>
    <name evidence="8" type="ORF">RD110_16735</name>
</gene>
<dbReference type="Gene3D" id="3.40.50.2300">
    <property type="match status" value="2"/>
</dbReference>
<evidence type="ECO:0000313" key="9">
    <source>
        <dbReference type="Proteomes" id="UP000186609"/>
    </source>
</evidence>
<keyword evidence="5" id="KW-0472">Membrane</keyword>
<keyword evidence="4" id="KW-0732">Signal</keyword>
<dbReference type="SUPFAM" id="SSF53822">
    <property type="entry name" value="Periplasmic binding protein-like I"/>
    <property type="match status" value="1"/>
</dbReference>
<keyword evidence="6" id="KW-0449">Lipoprotein</keyword>
<dbReference type="KEGG" id="rhy:RD110_16735"/>
<keyword evidence="9" id="KW-1185">Reference proteome</keyword>
<dbReference type="PANTHER" id="PTHR34296">
    <property type="entry name" value="TRANSCRIPTIONAL ACTIVATOR PROTEIN MED"/>
    <property type="match status" value="1"/>
</dbReference>
<dbReference type="Pfam" id="PF02608">
    <property type="entry name" value="Bmp"/>
    <property type="match status" value="1"/>
</dbReference>
<evidence type="ECO:0000256" key="1">
    <source>
        <dbReference type="ARBA" id="ARBA00004193"/>
    </source>
</evidence>
<dbReference type="CDD" id="cd06304">
    <property type="entry name" value="PBP1_BmpA_Med_PnrA-like"/>
    <property type="match status" value="1"/>
</dbReference>
<keyword evidence="3" id="KW-1003">Cell membrane</keyword>
<dbReference type="GO" id="GO:0005886">
    <property type="term" value="C:plasma membrane"/>
    <property type="evidence" value="ECO:0007669"/>
    <property type="project" value="UniProtKB-SubCell"/>
</dbReference>
<dbReference type="STRING" id="1842727.RD110_16735"/>
<organism evidence="8 9">
    <name type="scientific">Rhodoferax koreensis</name>
    <dbReference type="NCBI Taxonomy" id="1842727"/>
    <lineage>
        <taxon>Bacteria</taxon>
        <taxon>Pseudomonadati</taxon>
        <taxon>Pseudomonadota</taxon>
        <taxon>Betaproteobacteria</taxon>
        <taxon>Burkholderiales</taxon>
        <taxon>Comamonadaceae</taxon>
        <taxon>Rhodoferax</taxon>
    </lineage>
</organism>
<dbReference type="EMBL" id="CP019236">
    <property type="protein sequence ID" value="APW38641.1"/>
    <property type="molecule type" value="Genomic_DNA"/>
</dbReference>
<evidence type="ECO:0000259" key="7">
    <source>
        <dbReference type="Pfam" id="PF02608"/>
    </source>
</evidence>
<dbReference type="InterPro" id="IPR003760">
    <property type="entry name" value="PnrA-like"/>
</dbReference>
<dbReference type="OrthoDB" id="9784230at2"/>
<dbReference type="Proteomes" id="UP000186609">
    <property type="component" value="Chromosome"/>
</dbReference>
<evidence type="ECO:0000256" key="5">
    <source>
        <dbReference type="ARBA" id="ARBA00023136"/>
    </source>
</evidence>
<dbReference type="InterPro" id="IPR050957">
    <property type="entry name" value="BMP_lipoprotein"/>
</dbReference>
<dbReference type="InterPro" id="IPR028082">
    <property type="entry name" value="Peripla_BP_I"/>
</dbReference>
<comment type="subcellular location">
    <subcellularLocation>
        <location evidence="1">Cell membrane</location>
        <topology evidence="1">Lipid-anchor</topology>
    </subcellularLocation>
</comment>
<reference evidence="8 9" key="1">
    <citation type="submission" date="2017-01" db="EMBL/GenBank/DDBJ databases">
        <authorList>
            <person name="Mah S.A."/>
            <person name="Swanson W.J."/>
            <person name="Moy G.W."/>
            <person name="Vacquier V.D."/>
        </authorList>
    </citation>
    <scope>NUCLEOTIDE SEQUENCE [LARGE SCALE GENOMIC DNA]</scope>
    <source>
        <strain evidence="8 9">DCY110</strain>
    </source>
</reference>
<comment type="similarity">
    <text evidence="2">Belongs to the BMP lipoprotein family.</text>
</comment>
<accession>A0A1P8JY85</accession>
<evidence type="ECO:0000256" key="2">
    <source>
        <dbReference type="ARBA" id="ARBA00008610"/>
    </source>
</evidence>
<dbReference type="AlphaFoldDB" id="A0A1P8JY85"/>
<proteinExistence type="inferred from homology"/>
<evidence type="ECO:0000256" key="3">
    <source>
        <dbReference type="ARBA" id="ARBA00022475"/>
    </source>
</evidence>
<protein>
    <submittedName>
        <fullName evidence="8">BMP family ABC transporter substrate-binding protein</fullName>
    </submittedName>
</protein>
<evidence type="ECO:0000313" key="8">
    <source>
        <dbReference type="EMBL" id="APW38641.1"/>
    </source>
</evidence>
<evidence type="ECO:0000256" key="4">
    <source>
        <dbReference type="ARBA" id="ARBA00022729"/>
    </source>
</evidence>